<reference evidence="1 2" key="1">
    <citation type="submission" date="2017-11" db="EMBL/GenBank/DDBJ databases">
        <title>The genome of Rhizophagus clarus HR1 reveals common genetic basis of auxotrophy among arbuscular mycorrhizal fungi.</title>
        <authorList>
            <person name="Kobayashi Y."/>
        </authorList>
    </citation>
    <scope>NUCLEOTIDE SEQUENCE [LARGE SCALE GENOMIC DNA]</scope>
    <source>
        <strain evidence="1 2">HR1</strain>
    </source>
</reference>
<protein>
    <submittedName>
        <fullName evidence="1">Uncharacterized protein</fullName>
    </submittedName>
</protein>
<dbReference type="AlphaFoldDB" id="A0A2Z6QL61"/>
<gene>
    <name evidence="1" type="ORF">RclHR1_16130005</name>
</gene>
<proteinExistence type="predicted"/>
<comment type="caution">
    <text evidence="1">The sequence shown here is derived from an EMBL/GenBank/DDBJ whole genome shotgun (WGS) entry which is preliminary data.</text>
</comment>
<evidence type="ECO:0000313" key="2">
    <source>
        <dbReference type="Proteomes" id="UP000247702"/>
    </source>
</evidence>
<dbReference type="Proteomes" id="UP000247702">
    <property type="component" value="Unassembled WGS sequence"/>
</dbReference>
<organism evidence="1 2">
    <name type="scientific">Rhizophagus clarus</name>
    <dbReference type="NCBI Taxonomy" id="94130"/>
    <lineage>
        <taxon>Eukaryota</taxon>
        <taxon>Fungi</taxon>
        <taxon>Fungi incertae sedis</taxon>
        <taxon>Mucoromycota</taxon>
        <taxon>Glomeromycotina</taxon>
        <taxon>Glomeromycetes</taxon>
        <taxon>Glomerales</taxon>
        <taxon>Glomeraceae</taxon>
        <taxon>Rhizophagus</taxon>
    </lineage>
</organism>
<keyword evidence="2" id="KW-1185">Reference proteome</keyword>
<accession>A0A2Z6QL61</accession>
<sequence>MLFVTLLKNNPQVVVPVKKLTVTILAPSIAAPNTSIQLNTQGSSARGPSITVKKEIITSNAKLTLEEELAIAKKTALALNLEFKCSFASNLFAEKKNSPLKNGINRTLNNIYSI</sequence>
<evidence type="ECO:0000313" key="1">
    <source>
        <dbReference type="EMBL" id="GBB89452.1"/>
    </source>
</evidence>
<dbReference type="EMBL" id="BEXD01000684">
    <property type="protein sequence ID" value="GBB89452.1"/>
    <property type="molecule type" value="Genomic_DNA"/>
</dbReference>
<name>A0A2Z6QL61_9GLOM</name>